<gene>
    <name evidence="2" type="ORF">PC129_g21072</name>
</gene>
<evidence type="ECO:0000313" key="2">
    <source>
        <dbReference type="EMBL" id="KAG3207893.1"/>
    </source>
</evidence>
<evidence type="ECO:0000256" key="1">
    <source>
        <dbReference type="SAM" id="MobiDB-lite"/>
    </source>
</evidence>
<feature type="region of interest" description="Disordered" evidence="1">
    <location>
        <begin position="707"/>
        <end position="764"/>
    </location>
</feature>
<feature type="compositionally biased region" description="Polar residues" evidence="1">
    <location>
        <begin position="751"/>
        <end position="764"/>
    </location>
</feature>
<comment type="caution">
    <text evidence="2">The sequence shown here is derived from an EMBL/GenBank/DDBJ whole genome shotgun (WGS) entry which is preliminary data.</text>
</comment>
<accession>A0A8T1H6S4</accession>
<sequence>MVPVIASRRSVPARSPPRSSYNTLGGCTARLEVPDELSGSRDGPVYATLSRDPRLMETDASPFFDDADGTKRPAWQVTLTFLLPLQRRSDIEPALQEHVDVQYWVPHQRLTQPTYDIAPELHERLLLSVFRFLCFTDFFVASDAHEDKFVRKTSEVLLCGQVLDYRKTSKLSLVDDIDLVLEPVCSYICIVVIRGYARDPRRVVALPLDDVRRQTISRDEFVLDYYHDAPAASRPSPFSTAWQVFKAAEVTDPADVRQALDRAFPAPGATGGSIVICSTRPISYVTARGAKTSVVPADYAWQVVAPREFDEFAPQDMSTLHARDDDWLPLITPADTSLTPHTVFSATLTTGAAQAPDATVDTGSMPATSCASSMNEILQTLFQEGQVLRPARSNPTTDNVLPSDLYRPRAMSSSRLLIVGILICARFVDVDVTALVRDFRMVDVISVVYVQGQAVRALRAQGAFCSGLAPAVRLLGLGDTVVVPVLRDTDPDLGLAAPGLLIRWPRATYPRAIISSDRRSACTGFPYRCCTIHRQESFRGRYRVTKPTTKMLFSVDFFSRPFYHFLSSEHTVGYRQDRTVVHDDSLWGGSEPAPTLQIRRADQFHQVLHTIQEAVALSYPFDLAAVFRLVHGDATQNVAVSGPAPLVKAMCNVYQAVFSNLFEDILNGVPLSGLGRRTYRALRSDSPEFQRFVSRVVNDAVVQSVFSTQSTGGPRGPQSRGAYRQGGARQPADGFFHRASRTRVDHDSGKHSVSNSRCSGQTGLYSVPDRERLHILRVQGSPRAPPASTWMWSIG</sequence>
<dbReference type="VEuPathDB" id="FungiDB:PC110_g19307"/>
<feature type="region of interest" description="Disordered" evidence="1">
    <location>
        <begin position="32"/>
        <end position="51"/>
    </location>
</feature>
<proteinExistence type="predicted"/>
<dbReference type="Proteomes" id="UP000760860">
    <property type="component" value="Unassembled WGS sequence"/>
</dbReference>
<name>A0A8T1H6S4_9STRA</name>
<feature type="region of interest" description="Disordered" evidence="1">
    <location>
        <begin position="1"/>
        <end position="26"/>
    </location>
</feature>
<feature type="compositionally biased region" description="Low complexity" evidence="1">
    <location>
        <begin position="1"/>
        <end position="20"/>
    </location>
</feature>
<protein>
    <submittedName>
        <fullName evidence="2">Uncharacterized protein</fullName>
    </submittedName>
</protein>
<reference evidence="2" key="1">
    <citation type="submission" date="2018-05" db="EMBL/GenBank/DDBJ databases">
        <title>Effector identification in a new, highly contiguous assembly of the strawberry crown rot pathogen Phytophthora cactorum.</title>
        <authorList>
            <person name="Armitage A.D."/>
            <person name="Nellist C.F."/>
            <person name="Bates H."/>
            <person name="Vickerstaff R.J."/>
            <person name="Harrison R.J."/>
        </authorList>
    </citation>
    <scope>NUCLEOTIDE SEQUENCE</scope>
    <source>
        <strain evidence="2">P421</strain>
    </source>
</reference>
<dbReference type="AlphaFoldDB" id="A0A8T1H6S4"/>
<dbReference type="VEuPathDB" id="FungiDB:PC110_g19305"/>
<dbReference type="EMBL" id="RCMV01001608">
    <property type="protein sequence ID" value="KAG3207893.1"/>
    <property type="molecule type" value="Genomic_DNA"/>
</dbReference>
<organism evidence="2 3">
    <name type="scientific">Phytophthora cactorum</name>
    <dbReference type="NCBI Taxonomy" id="29920"/>
    <lineage>
        <taxon>Eukaryota</taxon>
        <taxon>Sar</taxon>
        <taxon>Stramenopiles</taxon>
        <taxon>Oomycota</taxon>
        <taxon>Peronosporomycetes</taxon>
        <taxon>Peronosporales</taxon>
        <taxon>Peronosporaceae</taxon>
        <taxon>Phytophthora</taxon>
    </lineage>
</organism>
<evidence type="ECO:0000313" key="3">
    <source>
        <dbReference type="Proteomes" id="UP000760860"/>
    </source>
</evidence>